<dbReference type="GO" id="GO:0005886">
    <property type="term" value="C:plasma membrane"/>
    <property type="evidence" value="ECO:0007669"/>
    <property type="project" value="UniProtKB-SubCell"/>
</dbReference>
<dbReference type="InterPro" id="IPR035906">
    <property type="entry name" value="MetI-like_sf"/>
</dbReference>
<feature type="transmembrane region" description="Helical" evidence="7">
    <location>
        <begin position="7"/>
        <end position="28"/>
    </location>
</feature>
<comment type="similarity">
    <text evidence="7">Belongs to the binding-protein-dependent transport system permease family.</text>
</comment>
<accession>A0A520KSX0</accession>
<evidence type="ECO:0000256" key="7">
    <source>
        <dbReference type="RuleBase" id="RU363032"/>
    </source>
</evidence>
<keyword evidence="5" id="KW-0764">Sulfate transport</keyword>
<dbReference type="InterPro" id="IPR006469">
    <property type="entry name" value="NifC_ABC_porter"/>
</dbReference>
<sequence>MSYFKKTTITITYLFTFLILTVIFGIILRLTPEGFISNIKSEEMCFSLFLSITTSIISSILCMLISIPTSYAIARYDFFGNKLARIILDLPISFPPIVAGLGLLIIFGITFFGAALESLGLKLVFSPLGIVLAQFFVNAPYTTRILVSTFSNIDPRYELVARTLGETELGSFFKVTLPMAKSGIIGSVVITWARGIAEFGAVLIFAGGIAMKTETLPVNLFLSLSEGNIEGAITSAVILILISFIALAIFEKFGGGRF</sequence>
<comment type="caution">
    <text evidence="9">The sequence shown here is derived from an EMBL/GenBank/DDBJ whole genome shotgun (WGS) entry which is preliminary data.</text>
</comment>
<dbReference type="PANTHER" id="PTHR30406:SF8">
    <property type="entry name" value="SULFATE TRANSPORT SYSTEM PERMEASE PROTEIN CYST"/>
    <property type="match status" value="1"/>
</dbReference>
<feature type="transmembrane region" description="Helical" evidence="7">
    <location>
        <begin position="119"/>
        <end position="137"/>
    </location>
</feature>
<dbReference type="PANTHER" id="PTHR30406">
    <property type="entry name" value="SULFATE TRANSPORT SYSTEM PERMEASE PROTEIN"/>
    <property type="match status" value="1"/>
</dbReference>
<dbReference type="NCBIfam" id="TIGR01581">
    <property type="entry name" value="Mo_ABC_porter"/>
    <property type="match status" value="1"/>
</dbReference>
<feature type="transmembrane region" description="Helical" evidence="7">
    <location>
        <begin position="86"/>
        <end position="113"/>
    </location>
</feature>
<evidence type="ECO:0000256" key="2">
    <source>
        <dbReference type="ARBA" id="ARBA00022448"/>
    </source>
</evidence>
<evidence type="ECO:0000256" key="5">
    <source>
        <dbReference type="ARBA" id="ARBA00023032"/>
    </source>
</evidence>
<feature type="transmembrane region" description="Helical" evidence="7">
    <location>
        <begin position="184"/>
        <end position="211"/>
    </location>
</feature>
<dbReference type="Gene3D" id="1.10.3720.10">
    <property type="entry name" value="MetI-like"/>
    <property type="match status" value="1"/>
</dbReference>
<proteinExistence type="inferred from homology"/>
<evidence type="ECO:0000256" key="1">
    <source>
        <dbReference type="ARBA" id="ARBA00004141"/>
    </source>
</evidence>
<dbReference type="SUPFAM" id="SSF161098">
    <property type="entry name" value="MetI-like"/>
    <property type="match status" value="1"/>
</dbReference>
<dbReference type="EMBL" id="RXIF01000004">
    <property type="protein sequence ID" value="RZN65027.1"/>
    <property type="molecule type" value="Genomic_DNA"/>
</dbReference>
<keyword evidence="6 7" id="KW-0472">Membrane</keyword>
<comment type="subcellular location">
    <subcellularLocation>
        <location evidence="7">Cell membrane</location>
        <topology evidence="7">Multi-pass membrane protein</topology>
    </subcellularLocation>
    <subcellularLocation>
        <location evidence="1">Membrane</location>
        <topology evidence="1">Multi-pass membrane protein</topology>
    </subcellularLocation>
</comment>
<evidence type="ECO:0000313" key="10">
    <source>
        <dbReference type="Proteomes" id="UP000317158"/>
    </source>
</evidence>
<evidence type="ECO:0000256" key="3">
    <source>
        <dbReference type="ARBA" id="ARBA00022692"/>
    </source>
</evidence>
<dbReference type="GO" id="GO:0015419">
    <property type="term" value="F:ABC-type sulfate transporter activity"/>
    <property type="evidence" value="ECO:0007669"/>
    <property type="project" value="InterPro"/>
</dbReference>
<name>A0A520KSX0_METT2</name>
<dbReference type="Pfam" id="PF00528">
    <property type="entry name" value="BPD_transp_1"/>
    <property type="match status" value="1"/>
</dbReference>
<feature type="domain" description="ABC transmembrane type-1" evidence="8">
    <location>
        <begin position="48"/>
        <end position="250"/>
    </location>
</feature>
<dbReference type="InterPro" id="IPR005667">
    <property type="entry name" value="Sulph_transpt2"/>
</dbReference>
<dbReference type="Proteomes" id="UP000317158">
    <property type="component" value="Unassembled WGS sequence"/>
</dbReference>
<evidence type="ECO:0000256" key="4">
    <source>
        <dbReference type="ARBA" id="ARBA00022989"/>
    </source>
</evidence>
<evidence type="ECO:0000313" key="9">
    <source>
        <dbReference type="EMBL" id="RZN65027.1"/>
    </source>
</evidence>
<dbReference type="InterPro" id="IPR000515">
    <property type="entry name" value="MetI-like"/>
</dbReference>
<evidence type="ECO:0000256" key="6">
    <source>
        <dbReference type="ARBA" id="ARBA00023136"/>
    </source>
</evidence>
<keyword evidence="2 7" id="KW-0813">Transport</keyword>
<evidence type="ECO:0000259" key="8">
    <source>
        <dbReference type="PROSITE" id="PS50928"/>
    </source>
</evidence>
<dbReference type="CDD" id="cd06261">
    <property type="entry name" value="TM_PBP2"/>
    <property type="match status" value="1"/>
</dbReference>
<reference evidence="9 10" key="1">
    <citation type="journal article" date="2019" name="Nat. Microbiol.">
        <title>Wide diversity of methane and short-chain alkane metabolisms in uncultured archaea.</title>
        <authorList>
            <person name="Borrel G."/>
            <person name="Adam P.S."/>
            <person name="McKay L.J."/>
            <person name="Chen L.X."/>
            <person name="Sierra-Garcia I.N."/>
            <person name="Sieber C.M."/>
            <person name="Letourneur Q."/>
            <person name="Ghozlane A."/>
            <person name="Andersen G.L."/>
            <person name="Li W.J."/>
            <person name="Hallam S.J."/>
            <person name="Muyzer G."/>
            <person name="de Oliveira V.M."/>
            <person name="Inskeep W.P."/>
            <person name="Banfield J.F."/>
            <person name="Gribaldo S."/>
        </authorList>
    </citation>
    <scope>NUCLEOTIDE SEQUENCE [LARGE SCALE GENOMIC DNA]</scope>
    <source>
        <strain evidence="9">NM1a</strain>
    </source>
</reference>
<keyword evidence="4 7" id="KW-1133">Transmembrane helix</keyword>
<organism evidence="9 10">
    <name type="scientific">Methanoliparum thermophilum</name>
    <dbReference type="NCBI Taxonomy" id="2491083"/>
    <lineage>
        <taxon>Archaea</taxon>
        <taxon>Methanobacteriati</taxon>
        <taxon>Methanobacteriota</taxon>
        <taxon>Candidatus Methanoliparia</taxon>
        <taxon>Candidatus Methanoliparales</taxon>
        <taxon>Candidatus Methanoliparaceae</taxon>
        <taxon>Candidatus Methanoliparum</taxon>
    </lineage>
</organism>
<feature type="transmembrane region" description="Helical" evidence="7">
    <location>
        <begin position="48"/>
        <end position="74"/>
    </location>
</feature>
<protein>
    <submittedName>
        <fullName evidence="9">ABC transporter permease subunit</fullName>
    </submittedName>
</protein>
<dbReference type="AlphaFoldDB" id="A0A520KSX0"/>
<gene>
    <name evidence="9" type="ORF">EF806_03005</name>
</gene>
<dbReference type="PROSITE" id="PS50928">
    <property type="entry name" value="ABC_TM1"/>
    <property type="match status" value="1"/>
</dbReference>
<keyword evidence="3 7" id="KW-0812">Transmembrane</keyword>
<feature type="transmembrane region" description="Helical" evidence="7">
    <location>
        <begin position="231"/>
        <end position="250"/>
    </location>
</feature>